<reference evidence="2" key="2">
    <citation type="submission" date="2022-01" db="EMBL/GenBank/DDBJ databases">
        <authorList>
            <person name="Yamashiro T."/>
            <person name="Shiraishi A."/>
            <person name="Satake H."/>
            <person name="Nakayama K."/>
        </authorList>
    </citation>
    <scope>NUCLEOTIDE SEQUENCE</scope>
</reference>
<evidence type="ECO:0000313" key="3">
    <source>
        <dbReference type="Proteomes" id="UP001151760"/>
    </source>
</evidence>
<dbReference type="EMBL" id="BQNB010014808">
    <property type="protein sequence ID" value="GJT32638.1"/>
    <property type="molecule type" value="Genomic_DNA"/>
</dbReference>
<evidence type="ECO:0000313" key="2">
    <source>
        <dbReference type="EMBL" id="GJT32638.1"/>
    </source>
</evidence>
<name>A0ABQ5D366_9ASTR</name>
<feature type="region of interest" description="Disordered" evidence="1">
    <location>
        <begin position="98"/>
        <end position="133"/>
    </location>
</feature>
<dbReference type="Proteomes" id="UP001151760">
    <property type="component" value="Unassembled WGS sequence"/>
</dbReference>
<accession>A0ABQ5D366</accession>
<gene>
    <name evidence="2" type="ORF">Tco_0923057</name>
</gene>
<sequence>MLLKMIQATALSQDKHLAEWVKPSTSMAWNLGPRMSAIENSQASIRTEVSSLKQDTSYIKSTMTEIYQAFKGQSSAPLSSVPQTTLAITEETEDIETQVTAEDKEEIEQEPREPTNAVPISSIRPPKTTSSKAQPITTNITLTKLVKASSIVREDPDEPIRVPYMINGKMYNLTNDAINAHLEKGDQIKKAAEEAKRITELDELGPIIQKKKNTIVKDLMISLGKRYERLKRIHEELGIQSALPTLIAEQEPEYEIFFTDVFSDQAFQRWNDIHKARIDTLVSYLVMVAMIKTPENERFSLKLKKMIAEHPNQEKLKSKRVKLEAVRYKLD</sequence>
<evidence type="ECO:0000256" key="1">
    <source>
        <dbReference type="SAM" id="MobiDB-lite"/>
    </source>
</evidence>
<comment type="caution">
    <text evidence="2">The sequence shown here is derived from an EMBL/GenBank/DDBJ whole genome shotgun (WGS) entry which is preliminary data.</text>
</comment>
<protein>
    <submittedName>
        <fullName evidence="2">Uncharacterized protein</fullName>
    </submittedName>
</protein>
<proteinExistence type="predicted"/>
<reference evidence="2" key="1">
    <citation type="journal article" date="2022" name="Int. J. Mol. Sci.">
        <title>Draft Genome of Tanacetum Coccineum: Genomic Comparison of Closely Related Tanacetum-Family Plants.</title>
        <authorList>
            <person name="Yamashiro T."/>
            <person name="Shiraishi A."/>
            <person name="Nakayama K."/>
            <person name="Satake H."/>
        </authorList>
    </citation>
    <scope>NUCLEOTIDE SEQUENCE</scope>
</reference>
<organism evidence="2 3">
    <name type="scientific">Tanacetum coccineum</name>
    <dbReference type="NCBI Taxonomy" id="301880"/>
    <lineage>
        <taxon>Eukaryota</taxon>
        <taxon>Viridiplantae</taxon>
        <taxon>Streptophyta</taxon>
        <taxon>Embryophyta</taxon>
        <taxon>Tracheophyta</taxon>
        <taxon>Spermatophyta</taxon>
        <taxon>Magnoliopsida</taxon>
        <taxon>eudicotyledons</taxon>
        <taxon>Gunneridae</taxon>
        <taxon>Pentapetalae</taxon>
        <taxon>asterids</taxon>
        <taxon>campanulids</taxon>
        <taxon>Asterales</taxon>
        <taxon>Asteraceae</taxon>
        <taxon>Asteroideae</taxon>
        <taxon>Anthemideae</taxon>
        <taxon>Anthemidinae</taxon>
        <taxon>Tanacetum</taxon>
    </lineage>
</organism>
<keyword evidence="3" id="KW-1185">Reference proteome</keyword>